<sequence>MTAFDRSYTIDPDGGIETQLLLFERRRPEHLAAISNHTIVVKEFATWKVQPWLRARAEHRPLTTSSRRNAGAQIMRATEFLIWLRETDLSLRGCDQAALDRWHASHLGHQRVSGKPFFDWVVSTNCMPQLESRPHQPGQRRRSVSTGGCRSFESF</sequence>
<dbReference type="EMBL" id="UGRU01000001">
    <property type="protein sequence ID" value="SUA45712.1"/>
    <property type="molecule type" value="Genomic_DNA"/>
</dbReference>
<proteinExistence type="predicted"/>
<dbReference type="Proteomes" id="UP000255082">
    <property type="component" value="Unassembled WGS sequence"/>
</dbReference>
<evidence type="ECO:0000256" key="1">
    <source>
        <dbReference type="SAM" id="MobiDB-lite"/>
    </source>
</evidence>
<protein>
    <submittedName>
        <fullName evidence="2">Uncharacterized protein</fullName>
    </submittedName>
</protein>
<organism evidence="2 3">
    <name type="scientific">Nocardia africana</name>
    <dbReference type="NCBI Taxonomy" id="134964"/>
    <lineage>
        <taxon>Bacteria</taxon>
        <taxon>Bacillati</taxon>
        <taxon>Actinomycetota</taxon>
        <taxon>Actinomycetes</taxon>
        <taxon>Mycobacteriales</taxon>
        <taxon>Nocardiaceae</taxon>
        <taxon>Nocardia</taxon>
    </lineage>
</organism>
<feature type="compositionally biased region" description="Polar residues" evidence="1">
    <location>
        <begin position="144"/>
        <end position="155"/>
    </location>
</feature>
<accession>A0A378WXX3</accession>
<dbReference type="AlphaFoldDB" id="A0A378WXX3"/>
<evidence type="ECO:0000313" key="2">
    <source>
        <dbReference type="EMBL" id="SUA45712.1"/>
    </source>
</evidence>
<evidence type="ECO:0000313" key="3">
    <source>
        <dbReference type="Proteomes" id="UP000255082"/>
    </source>
</evidence>
<name>A0A378WXX3_9NOCA</name>
<reference evidence="2 3" key="1">
    <citation type="submission" date="2018-06" db="EMBL/GenBank/DDBJ databases">
        <authorList>
            <consortium name="Pathogen Informatics"/>
            <person name="Doyle S."/>
        </authorList>
    </citation>
    <scope>NUCLEOTIDE SEQUENCE [LARGE SCALE GENOMIC DNA]</scope>
    <source>
        <strain evidence="2 3">NCTC13184</strain>
    </source>
</reference>
<gene>
    <name evidence="2" type="ORF">NCTC13184_04236</name>
</gene>
<feature type="region of interest" description="Disordered" evidence="1">
    <location>
        <begin position="129"/>
        <end position="155"/>
    </location>
</feature>